<evidence type="ECO:0000313" key="8">
    <source>
        <dbReference type="EMBL" id="MCP1111443.1"/>
    </source>
</evidence>
<evidence type="ECO:0000256" key="2">
    <source>
        <dbReference type="ARBA" id="ARBA00012755"/>
    </source>
</evidence>
<dbReference type="SUPFAM" id="SSF51445">
    <property type="entry name" value="(Trans)glycosidases"/>
    <property type="match status" value="1"/>
</dbReference>
<dbReference type="InterPro" id="IPR017853">
    <property type="entry name" value="GH"/>
</dbReference>
<dbReference type="InterPro" id="IPR031704">
    <property type="entry name" value="Glyco_hydro_36_N"/>
</dbReference>
<dbReference type="RefSeq" id="WP_262070305.1">
    <property type="nucleotide sequence ID" value="NZ_JAMXOC010000034.1"/>
</dbReference>
<evidence type="ECO:0000313" key="9">
    <source>
        <dbReference type="Proteomes" id="UP001523565"/>
    </source>
</evidence>
<name>A0ABT1EL62_9FIRM</name>
<dbReference type="EC" id="3.2.1.22" evidence="2 5"/>
<dbReference type="Gene3D" id="2.70.98.60">
    <property type="entry name" value="alpha-galactosidase from lactobacil brevis"/>
    <property type="match status" value="1"/>
</dbReference>
<keyword evidence="4 5" id="KW-0326">Glycosidase</keyword>
<evidence type="ECO:0000256" key="1">
    <source>
        <dbReference type="ARBA" id="ARBA00001255"/>
    </source>
</evidence>
<keyword evidence="9" id="KW-1185">Reference proteome</keyword>
<dbReference type="Pfam" id="PF02065">
    <property type="entry name" value="Melibiase"/>
    <property type="match status" value="1"/>
</dbReference>
<comment type="caution">
    <text evidence="8">The sequence shown here is derived from an EMBL/GenBank/DDBJ whole genome shotgun (WGS) entry which is preliminary data.</text>
</comment>
<organism evidence="8 9">
    <name type="scientific">Ohessyouella blattaphilus</name>
    <dbReference type="NCBI Taxonomy" id="2949333"/>
    <lineage>
        <taxon>Bacteria</taxon>
        <taxon>Bacillati</taxon>
        <taxon>Bacillota</taxon>
        <taxon>Clostridia</taxon>
        <taxon>Lachnospirales</taxon>
        <taxon>Lachnospiraceae</taxon>
        <taxon>Ohessyouella</taxon>
    </lineage>
</organism>
<evidence type="ECO:0000256" key="3">
    <source>
        <dbReference type="ARBA" id="ARBA00022801"/>
    </source>
</evidence>
<dbReference type="Proteomes" id="UP001523565">
    <property type="component" value="Unassembled WGS sequence"/>
</dbReference>
<dbReference type="PIRSF" id="PIRSF005536">
    <property type="entry name" value="Agal"/>
    <property type="match status" value="1"/>
</dbReference>
<protein>
    <recommendedName>
        <fullName evidence="2 5">Alpha-galactosidase</fullName>
        <ecNumber evidence="2 5">3.2.1.22</ecNumber>
    </recommendedName>
</protein>
<dbReference type="GO" id="GO:0004557">
    <property type="term" value="F:alpha-galactosidase activity"/>
    <property type="evidence" value="ECO:0007669"/>
    <property type="project" value="UniProtKB-EC"/>
</dbReference>
<feature type="domain" description="Glycosyl hydrolase family 36 C-terminal" evidence="6">
    <location>
        <begin position="653"/>
        <end position="729"/>
    </location>
</feature>
<dbReference type="PROSITE" id="PS00512">
    <property type="entry name" value="ALPHA_GALACTOSIDASE"/>
    <property type="match status" value="1"/>
</dbReference>
<dbReference type="Gene3D" id="2.60.40.1180">
    <property type="entry name" value="Golgi alpha-mannosidase II"/>
    <property type="match status" value="1"/>
</dbReference>
<evidence type="ECO:0000256" key="4">
    <source>
        <dbReference type="ARBA" id="ARBA00023295"/>
    </source>
</evidence>
<dbReference type="InterPro" id="IPR013780">
    <property type="entry name" value="Glyco_hydro_b"/>
</dbReference>
<dbReference type="InterPro" id="IPR031705">
    <property type="entry name" value="Glyco_hydro_36_C"/>
</dbReference>
<dbReference type="CDD" id="cd14791">
    <property type="entry name" value="GH36"/>
    <property type="match status" value="1"/>
</dbReference>
<evidence type="ECO:0000259" key="7">
    <source>
        <dbReference type="Pfam" id="PF16875"/>
    </source>
</evidence>
<dbReference type="Gene3D" id="3.20.20.70">
    <property type="entry name" value="Aldolase class I"/>
    <property type="match status" value="1"/>
</dbReference>
<sequence length="734" mass="83816">MITVKNNMFFLHGKDMSYIIKKDDSGYLYHLYYGQRLEERDYQIPQNPLRGFSAADINDPNRASIPSNDIGWLPKDEDGKSLDEAPQEYPTYGRYDLRTPAVEIEYENGNRITDLRYDHHEILRGKPSLTGLPGAYAKQDEAQTLNITLVDKVVCIQVVLSYTVYDKHNVICRSVQIQNQGTEKIILRRAFSANVDFVGGARDSISFPGGWARERHTNRQRIHHGIQEFSCARGGSGHQMNPFVIVCDVDANEYHGNCYGFSLVYSGNHSTIIEQDQYNVTRIQMGIHPATFAWEVEPQHTFQTPECILAFSQHGLTALSQSYHDFFRDNFLPGYWANRDRPILLNSWEACYYDYNEEKLLDIAANAKALGIEMLVMDDGWFGKRNNDHSSLGDWNVNTERLPGGLEQLAAKVTSLGLAFGLWMEPEMISPDSNLYRSHPDWAIHVPERTPAITRWQYVLDITKPEVQEYVIESVARILSVPGISYIKWDMNRHITDMPDSGYNHRYTLGLYRILDELTRRFPKTLFESCSGGGGRMDPGIMYYMPQTWISDDSDAIERLYIQEGTSYAYPLQCMTAHVSAVPNHQTGRITPLTTRGNVAQFGIFGYELDIASLTENENAELQMQIGTAKKLRTLIRTGDFYRLVSPYMGNDCVWQVMSKDKRELVLLFVRVLATPNPNTTIIKFRNLLSDKNYCDVNSGKKYGGDELMYMGLNIEVGAHDYFSILIHLKIGEL</sequence>
<keyword evidence="3 5" id="KW-0378">Hydrolase</keyword>
<dbReference type="PANTHER" id="PTHR43053:SF3">
    <property type="entry name" value="ALPHA-GALACTOSIDASE C-RELATED"/>
    <property type="match status" value="1"/>
</dbReference>
<dbReference type="InterPro" id="IPR050985">
    <property type="entry name" value="Alpha-glycosidase_related"/>
</dbReference>
<feature type="domain" description="Glycosyl hydrolase family 36 N-terminal" evidence="7">
    <location>
        <begin position="26"/>
        <end position="296"/>
    </location>
</feature>
<gene>
    <name evidence="8" type="ORF">NK118_14410</name>
</gene>
<dbReference type="Pfam" id="PF16874">
    <property type="entry name" value="Glyco_hydro_36C"/>
    <property type="match status" value="1"/>
</dbReference>
<dbReference type="InterPro" id="IPR013785">
    <property type="entry name" value="Aldolase_TIM"/>
</dbReference>
<dbReference type="PRINTS" id="PR00743">
    <property type="entry name" value="GLHYDRLASE36"/>
</dbReference>
<reference evidence="8 9" key="1">
    <citation type="journal article" date="2022" name="Genome Biol. Evol.">
        <title>Host diet, physiology and behaviors set the stage for Lachnospiraceae cladogenesis.</title>
        <authorList>
            <person name="Vera-Ponce De Leon A."/>
            <person name="Schneider M."/>
            <person name="Jahnes B.C."/>
            <person name="Sadowski V."/>
            <person name="Camuy-Velez L.A."/>
            <person name="Duan J."/>
            <person name="Sabree Z.L."/>
        </authorList>
    </citation>
    <scope>NUCLEOTIDE SEQUENCE [LARGE SCALE GENOMIC DNA]</scope>
    <source>
        <strain evidence="8 9">PAL227</strain>
    </source>
</reference>
<dbReference type="InterPro" id="IPR002252">
    <property type="entry name" value="Glyco_hydro_36"/>
</dbReference>
<dbReference type="Pfam" id="PF16875">
    <property type="entry name" value="Glyco_hydro_36N"/>
    <property type="match status" value="1"/>
</dbReference>
<comment type="similarity">
    <text evidence="5">Belongs to the glycosyl hydrolase.</text>
</comment>
<evidence type="ECO:0000256" key="5">
    <source>
        <dbReference type="PIRNR" id="PIRNR005536"/>
    </source>
</evidence>
<comment type="catalytic activity">
    <reaction evidence="1 5">
        <text>Hydrolysis of terminal, non-reducing alpha-D-galactose residues in alpha-D-galactosides, including galactose oligosaccharides, galactomannans and galactolipids.</text>
        <dbReference type="EC" id="3.2.1.22"/>
    </reaction>
</comment>
<accession>A0ABT1EL62</accession>
<dbReference type="InterPro" id="IPR000111">
    <property type="entry name" value="Glyco_hydro_27/36_CS"/>
</dbReference>
<evidence type="ECO:0000259" key="6">
    <source>
        <dbReference type="Pfam" id="PF16874"/>
    </source>
</evidence>
<dbReference type="EMBL" id="JAMZFV010000034">
    <property type="protein sequence ID" value="MCP1111443.1"/>
    <property type="molecule type" value="Genomic_DNA"/>
</dbReference>
<dbReference type="InterPro" id="IPR038417">
    <property type="entry name" value="Alpga-gal_N_sf"/>
</dbReference>
<dbReference type="PANTHER" id="PTHR43053">
    <property type="entry name" value="GLYCOSIDASE FAMILY 31"/>
    <property type="match status" value="1"/>
</dbReference>
<proteinExistence type="inferred from homology"/>